<reference evidence="1" key="3">
    <citation type="submission" date="2023-07" db="EMBL/GenBank/DDBJ databases">
        <title>An improved reference 1 genome and first organelle genomes of Quercus suber.</title>
        <authorList>
            <consortium name="Genosuber Consortium"/>
            <person name="Usie A."/>
            <person name="Serra O."/>
            <person name="Barros P."/>
        </authorList>
    </citation>
    <scope>NUCLEOTIDE SEQUENCE</scope>
    <source>
        <strain evidence="1">HL8</strain>
        <tissue evidence="1">Leaves</tissue>
    </source>
</reference>
<dbReference type="AlphaFoldDB" id="A0AAW0M2C6"/>
<dbReference type="EMBL" id="PKMF04000027">
    <property type="protein sequence ID" value="KAK7857438.1"/>
    <property type="molecule type" value="Genomic_DNA"/>
</dbReference>
<reference evidence="1" key="2">
    <citation type="journal article" date="2018" name="Sci. Data">
        <title>The draft genome sequence of cork oak.</title>
        <authorList>
            <person name="Ramos A.M."/>
            <person name="Usie A."/>
            <person name="Barbosa P."/>
            <person name="Barros P.M."/>
            <person name="Capote T."/>
            <person name="Chaves I."/>
            <person name="Simoes F."/>
            <person name="Abreu I."/>
            <person name="Carrasquinho I."/>
            <person name="Faro C."/>
            <person name="Guimaraes J.B."/>
            <person name="Mendonca D."/>
            <person name="Nobrega F."/>
            <person name="Rodrigues L."/>
            <person name="Saibo N.J.M."/>
            <person name="Varela M.C."/>
            <person name="Egas C."/>
            <person name="Matos J."/>
            <person name="Miguel C.M."/>
            <person name="Oliveira M.M."/>
            <person name="Ricardo C.P."/>
            <person name="Goncalves S."/>
        </authorList>
    </citation>
    <scope>NUCLEOTIDE SEQUENCE [LARGE SCALE GENOMIC DNA]</scope>
    <source>
        <strain evidence="1">HL8</strain>
    </source>
</reference>
<evidence type="ECO:0000313" key="1">
    <source>
        <dbReference type="EMBL" id="KAK7857438.1"/>
    </source>
</evidence>
<gene>
    <name evidence="1" type="ORF">CFP56_017673</name>
</gene>
<proteinExistence type="predicted"/>
<dbReference type="PANTHER" id="PTHR45500">
    <property type="entry name" value="OS02G0202600 PROTEIN"/>
    <property type="match status" value="1"/>
</dbReference>
<dbReference type="PANTHER" id="PTHR45500:SF1">
    <property type="entry name" value="OS02G0202600 PROTEIN"/>
    <property type="match status" value="1"/>
</dbReference>
<name>A0AAW0M2C6_QUESU</name>
<comment type="caution">
    <text evidence="1">The sequence shown here is derived from an EMBL/GenBank/DDBJ whole genome shotgun (WGS) entry which is preliminary data.</text>
</comment>
<reference evidence="1" key="1">
    <citation type="submission" date="2017-12" db="EMBL/GenBank/DDBJ databases">
        <authorList>
            <person name="Barbosa P."/>
            <person name="Usie A."/>
            <person name="Ramos A.M."/>
        </authorList>
    </citation>
    <scope>NUCLEOTIDE SEQUENCE</scope>
    <source>
        <strain evidence="1">HL8</strain>
        <tissue evidence="1">Leaves</tissue>
    </source>
</reference>
<accession>A0AAW0M2C6</accession>
<sequence length="176" mass="20314">MANWCILGVQVPESLTKFSAKRGSSAKTRKNKESLMMNPVEMARQQFQIAAKAGCDLGLRWLDRLEEEEKRHLKFITIVTSKGIYAYRFIMVVCREHNATQVKKRKLGVLYVEQQPKKIHEVRKPNKPTVVFTVRCLAVFFLSWSVSVLKLAKSRVSVLGKIWHSHRPKLTDYNPS</sequence>
<organism evidence="1">
    <name type="scientific">Quercus suber</name>
    <name type="common">Cork oak</name>
    <dbReference type="NCBI Taxonomy" id="58331"/>
    <lineage>
        <taxon>Eukaryota</taxon>
        <taxon>Viridiplantae</taxon>
        <taxon>Streptophyta</taxon>
        <taxon>Embryophyta</taxon>
        <taxon>Tracheophyta</taxon>
        <taxon>Spermatophyta</taxon>
        <taxon>Magnoliopsida</taxon>
        <taxon>eudicotyledons</taxon>
        <taxon>Gunneridae</taxon>
        <taxon>Pentapetalae</taxon>
        <taxon>rosids</taxon>
        <taxon>fabids</taxon>
        <taxon>Fagales</taxon>
        <taxon>Fagaceae</taxon>
        <taxon>Quercus</taxon>
    </lineage>
</organism>
<protein>
    <submittedName>
        <fullName evidence="1">Uncharacterized protein</fullName>
    </submittedName>
</protein>